<proteinExistence type="predicted"/>
<dbReference type="EMBL" id="FOWP01000016">
    <property type="protein sequence ID" value="SFP59997.1"/>
    <property type="molecule type" value="Genomic_DNA"/>
</dbReference>
<sequence>MQDLWNFAVQLYARPGVESACLQLQDSGCDVCLLLTGAWLEQRSIPCREDYLRALCDLAQPWQQNVVMPLRQTRQQWRAAASQDAELAPLREQLKRLELEAERLLLKRLEALTREWPSENAGSGWLQRLAGSDSAALQVLRGAVATG</sequence>
<protein>
    <submittedName>
        <fullName evidence="2">TIGR02444 family protein</fullName>
    </submittedName>
</protein>
<accession>A0A1I5RNP0</accession>
<dbReference type="NCBIfam" id="TIGR02444">
    <property type="entry name" value="TIGR02444 family protein"/>
    <property type="match status" value="1"/>
</dbReference>
<reference evidence="2 3" key="1">
    <citation type="submission" date="2016-10" db="EMBL/GenBank/DDBJ databases">
        <authorList>
            <person name="de Groot N.N."/>
        </authorList>
    </citation>
    <scope>NUCLEOTIDE SEQUENCE [LARGE SCALE GENOMIC DNA]</scope>
    <source>
        <strain evidence="2 3">CCUG 59231</strain>
    </source>
</reference>
<dbReference type="Proteomes" id="UP000182400">
    <property type="component" value="Unassembled WGS sequence"/>
</dbReference>
<evidence type="ECO:0000313" key="2">
    <source>
        <dbReference type="EMBL" id="SFP59997.1"/>
    </source>
</evidence>
<evidence type="ECO:0000313" key="3">
    <source>
        <dbReference type="Proteomes" id="UP000182400"/>
    </source>
</evidence>
<feature type="coiled-coil region" evidence="1">
    <location>
        <begin position="80"/>
        <end position="114"/>
    </location>
</feature>
<dbReference type="AlphaFoldDB" id="A0A1I5RNP0"/>
<keyword evidence="1" id="KW-0175">Coiled coil</keyword>
<dbReference type="RefSeq" id="WP_074941413.1">
    <property type="nucleotide sequence ID" value="NZ_FOWP01000016.1"/>
</dbReference>
<gene>
    <name evidence="2" type="ORF">SAMN05216601_11675</name>
</gene>
<evidence type="ECO:0000256" key="1">
    <source>
        <dbReference type="SAM" id="Coils"/>
    </source>
</evidence>
<dbReference type="Pfam" id="PF09523">
    <property type="entry name" value="DUF2390"/>
    <property type="match status" value="1"/>
</dbReference>
<organism evidence="2 3">
    <name type="scientific">Ectopseudomonas composti</name>
    <dbReference type="NCBI Taxonomy" id="658457"/>
    <lineage>
        <taxon>Bacteria</taxon>
        <taxon>Pseudomonadati</taxon>
        <taxon>Pseudomonadota</taxon>
        <taxon>Gammaproteobacteria</taxon>
        <taxon>Pseudomonadales</taxon>
        <taxon>Pseudomonadaceae</taxon>
        <taxon>Ectopseudomonas</taxon>
    </lineage>
</organism>
<dbReference type="STRING" id="658457.SAMN05216601_11675"/>
<name>A0A1I5RNP0_9GAMM</name>
<dbReference type="OrthoDB" id="5795846at2"/>
<dbReference type="InterPro" id="IPR012659">
    <property type="entry name" value="CHP02444"/>
</dbReference>